<dbReference type="InterPro" id="IPR001128">
    <property type="entry name" value="Cyt_P450"/>
</dbReference>
<dbReference type="GO" id="GO:0004497">
    <property type="term" value="F:monooxygenase activity"/>
    <property type="evidence" value="ECO:0007669"/>
    <property type="project" value="UniProtKB-KW"/>
</dbReference>
<dbReference type="GO" id="GO:0005506">
    <property type="term" value="F:iron ion binding"/>
    <property type="evidence" value="ECO:0007669"/>
    <property type="project" value="InterPro"/>
</dbReference>
<feature type="region of interest" description="Disordered" evidence="9">
    <location>
        <begin position="62"/>
        <end position="83"/>
    </location>
</feature>
<dbReference type="Proteomes" id="UP000011668">
    <property type="component" value="Unassembled WGS sequence"/>
</dbReference>
<dbReference type="OMA" id="WVAISHI"/>
<organism evidence="10 11">
    <name type="scientific">Thanatephorus cucumeris (strain AG1-IA)</name>
    <name type="common">Rice sheath blight fungus</name>
    <name type="synonym">Rhizoctonia solani</name>
    <dbReference type="NCBI Taxonomy" id="983506"/>
    <lineage>
        <taxon>Eukaryota</taxon>
        <taxon>Fungi</taxon>
        <taxon>Dikarya</taxon>
        <taxon>Basidiomycota</taxon>
        <taxon>Agaricomycotina</taxon>
        <taxon>Agaricomycetes</taxon>
        <taxon>Cantharellales</taxon>
        <taxon>Ceratobasidiaceae</taxon>
        <taxon>Rhizoctonia</taxon>
        <taxon>Rhizoctonia solani AG-1</taxon>
    </lineage>
</organism>
<dbReference type="EMBL" id="AFRT01002194">
    <property type="protein sequence ID" value="ELU38332.1"/>
    <property type="molecule type" value="Genomic_DNA"/>
</dbReference>
<dbReference type="PANTHER" id="PTHR46300">
    <property type="entry name" value="P450, PUTATIVE (EUROFUNG)-RELATED-RELATED"/>
    <property type="match status" value="1"/>
</dbReference>
<dbReference type="Gene3D" id="1.10.630.10">
    <property type="entry name" value="Cytochrome P450"/>
    <property type="match status" value="1"/>
</dbReference>
<dbReference type="GO" id="GO:0020037">
    <property type="term" value="F:heme binding"/>
    <property type="evidence" value="ECO:0007669"/>
    <property type="project" value="InterPro"/>
</dbReference>
<dbReference type="Pfam" id="PF00067">
    <property type="entry name" value="p450"/>
    <property type="match status" value="1"/>
</dbReference>
<dbReference type="OrthoDB" id="2789670at2759"/>
<dbReference type="SUPFAM" id="SSF48264">
    <property type="entry name" value="Cytochrome P450"/>
    <property type="match status" value="1"/>
</dbReference>
<dbReference type="InterPro" id="IPR036396">
    <property type="entry name" value="Cyt_P450_sf"/>
</dbReference>
<name>L8WNI0_THACA</name>
<keyword evidence="4 8" id="KW-0479">Metal-binding</keyword>
<dbReference type="HOGENOM" id="CLU_001570_20_2_1"/>
<keyword evidence="11" id="KW-1185">Reference proteome</keyword>
<evidence type="ECO:0000313" key="11">
    <source>
        <dbReference type="Proteomes" id="UP000011668"/>
    </source>
</evidence>
<keyword evidence="3 8" id="KW-0349">Heme</keyword>
<feature type="region of interest" description="Disordered" evidence="9">
    <location>
        <begin position="1"/>
        <end position="21"/>
    </location>
</feature>
<dbReference type="InterPro" id="IPR050364">
    <property type="entry name" value="Cytochrome_P450_fung"/>
</dbReference>
<dbReference type="PANTHER" id="PTHR46300:SF7">
    <property type="entry name" value="P450, PUTATIVE (EUROFUNG)-RELATED"/>
    <property type="match status" value="1"/>
</dbReference>
<evidence type="ECO:0000256" key="7">
    <source>
        <dbReference type="ARBA" id="ARBA00023033"/>
    </source>
</evidence>
<gene>
    <name evidence="10" type="ORF">AG1IA_07634</name>
</gene>
<keyword evidence="5 8" id="KW-0560">Oxidoreductase</keyword>
<keyword evidence="6 8" id="KW-0408">Iron</keyword>
<comment type="similarity">
    <text evidence="2 8">Belongs to the cytochrome P450 family.</text>
</comment>
<sequence>MFPDAENFIPERFDKSNLGPKPLEPRDFLFGVGRRVCPGQFVVDASLFLLMANIIATMDIRKPRDDNGNEFEPEIKRSGYPIK</sequence>
<evidence type="ECO:0000256" key="4">
    <source>
        <dbReference type="ARBA" id="ARBA00022723"/>
    </source>
</evidence>
<dbReference type="GO" id="GO:0016705">
    <property type="term" value="F:oxidoreductase activity, acting on paired donors, with incorporation or reduction of molecular oxygen"/>
    <property type="evidence" value="ECO:0007669"/>
    <property type="project" value="InterPro"/>
</dbReference>
<proteinExistence type="inferred from homology"/>
<comment type="cofactor">
    <cofactor evidence="1">
        <name>heme</name>
        <dbReference type="ChEBI" id="CHEBI:30413"/>
    </cofactor>
</comment>
<evidence type="ECO:0000256" key="5">
    <source>
        <dbReference type="ARBA" id="ARBA00023002"/>
    </source>
</evidence>
<evidence type="ECO:0000256" key="8">
    <source>
        <dbReference type="RuleBase" id="RU000461"/>
    </source>
</evidence>
<dbReference type="AlphaFoldDB" id="L8WNI0"/>
<protein>
    <submittedName>
        <fullName evidence="10">Cytochrome P450 domain-containing protein</fullName>
    </submittedName>
</protein>
<accession>L8WNI0</accession>
<evidence type="ECO:0000256" key="1">
    <source>
        <dbReference type="ARBA" id="ARBA00001971"/>
    </source>
</evidence>
<feature type="compositionally biased region" description="Basic and acidic residues" evidence="9">
    <location>
        <begin position="62"/>
        <end position="77"/>
    </location>
</feature>
<evidence type="ECO:0000313" key="10">
    <source>
        <dbReference type="EMBL" id="ELU38332.1"/>
    </source>
</evidence>
<keyword evidence="7 8" id="KW-0503">Monooxygenase</keyword>
<dbReference type="InterPro" id="IPR017972">
    <property type="entry name" value="Cyt_P450_CS"/>
</dbReference>
<comment type="caution">
    <text evidence="10">The sequence shown here is derived from an EMBL/GenBank/DDBJ whole genome shotgun (WGS) entry which is preliminary data.</text>
</comment>
<evidence type="ECO:0000256" key="3">
    <source>
        <dbReference type="ARBA" id="ARBA00022617"/>
    </source>
</evidence>
<reference evidence="10 11" key="1">
    <citation type="journal article" date="2013" name="Nat. Commun.">
        <title>The evolution and pathogenic mechanisms of the rice sheath blight pathogen.</title>
        <authorList>
            <person name="Zheng A."/>
            <person name="Lin R."/>
            <person name="Xu L."/>
            <person name="Qin P."/>
            <person name="Tang C."/>
            <person name="Ai P."/>
            <person name="Zhang D."/>
            <person name="Liu Y."/>
            <person name="Sun Z."/>
            <person name="Feng H."/>
            <person name="Wang Y."/>
            <person name="Chen Y."/>
            <person name="Liang X."/>
            <person name="Fu R."/>
            <person name="Li Q."/>
            <person name="Zhang J."/>
            <person name="Yu X."/>
            <person name="Xie Z."/>
            <person name="Ding L."/>
            <person name="Guan P."/>
            <person name="Tang J."/>
            <person name="Liang Y."/>
            <person name="Wang S."/>
            <person name="Deng Q."/>
            <person name="Li S."/>
            <person name="Zhu J."/>
            <person name="Wang L."/>
            <person name="Liu H."/>
            <person name="Li P."/>
        </authorList>
    </citation>
    <scope>NUCLEOTIDE SEQUENCE [LARGE SCALE GENOMIC DNA]</scope>
    <source>
        <strain evidence="11">AG-1 IA</strain>
    </source>
</reference>
<evidence type="ECO:0000256" key="6">
    <source>
        <dbReference type="ARBA" id="ARBA00023004"/>
    </source>
</evidence>
<evidence type="ECO:0000256" key="9">
    <source>
        <dbReference type="SAM" id="MobiDB-lite"/>
    </source>
</evidence>
<dbReference type="STRING" id="983506.L8WNI0"/>
<dbReference type="PROSITE" id="PS00086">
    <property type="entry name" value="CYTOCHROME_P450"/>
    <property type="match status" value="1"/>
</dbReference>
<evidence type="ECO:0000256" key="2">
    <source>
        <dbReference type="ARBA" id="ARBA00010617"/>
    </source>
</evidence>